<keyword evidence="1" id="KW-0175">Coiled coil</keyword>
<keyword evidence="3" id="KW-1185">Reference proteome</keyword>
<evidence type="ECO:0000256" key="1">
    <source>
        <dbReference type="SAM" id="Coils"/>
    </source>
</evidence>
<name>A0AAD5U2X5_9FUNG</name>
<evidence type="ECO:0000313" key="2">
    <source>
        <dbReference type="EMBL" id="KAJ3222308.1"/>
    </source>
</evidence>
<proteinExistence type="predicted"/>
<evidence type="ECO:0000313" key="3">
    <source>
        <dbReference type="Proteomes" id="UP001211065"/>
    </source>
</evidence>
<dbReference type="AlphaFoldDB" id="A0AAD5U2X5"/>
<dbReference type="Proteomes" id="UP001211065">
    <property type="component" value="Unassembled WGS sequence"/>
</dbReference>
<reference evidence="2" key="1">
    <citation type="submission" date="2020-05" db="EMBL/GenBank/DDBJ databases">
        <title>Phylogenomic resolution of chytrid fungi.</title>
        <authorList>
            <person name="Stajich J.E."/>
            <person name="Amses K."/>
            <person name="Simmons R."/>
            <person name="Seto K."/>
            <person name="Myers J."/>
            <person name="Bonds A."/>
            <person name="Quandt C.A."/>
            <person name="Barry K."/>
            <person name="Liu P."/>
            <person name="Grigoriev I."/>
            <person name="Longcore J.E."/>
            <person name="James T.Y."/>
        </authorList>
    </citation>
    <scope>NUCLEOTIDE SEQUENCE</scope>
    <source>
        <strain evidence="2">JEL0476</strain>
    </source>
</reference>
<organism evidence="2 3">
    <name type="scientific">Clydaea vesicula</name>
    <dbReference type="NCBI Taxonomy" id="447962"/>
    <lineage>
        <taxon>Eukaryota</taxon>
        <taxon>Fungi</taxon>
        <taxon>Fungi incertae sedis</taxon>
        <taxon>Chytridiomycota</taxon>
        <taxon>Chytridiomycota incertae sedis</taxon>
        <taxon>Chytridiomycetes</taxon>
        <taxon>Lobulomycetales</taxon>
        <taxon>Lobulomycetaceae</taxon>
        <taxon>Clydaea</taxon>
    </lineage>
</organism>
<feature type="coiled-coil region" evidence="1">
    <location>
        <begin position="162"/>
        <end position="210"/>
    </location>
</feature>
<sequence>MQSILSSFELESNFDDGASNFSLHDELAKSERIFNGSVILERKKKISTLIPPVNLPLKISKPNNKNDDKIVKKFLQVRNPAQDLEFFDENLDEVIESINKSSVNSISKVSFNFNDKEDDKLFENDDEVEVVNDCIKIPNFLKDCEKRRKSFLKIHSELKSLSDSLELRKLELDNQEQALKEKHSKLFLFEEELVKKLKNLEELAKNQSRETHREFKEELELKDQKWKEFLELELKKKDFHWSKLLTEKLLEIDEENDLNLKIKQETIVKHWKKNLDDTINKFSSDLKSTMKENKRVHATLKDLLSMNKEKKEQIQLLLKDAEEKDKKIVELQRHLKQHKDRIERLKSTPEKMIKEIDVKSFKSSLLKNEVTPALIMPSVNLTKDEIEYFEQSVEIKNHEIEDNLAVTNLTPDFKITLNKFLNVFNQNLIASKFNLLQFKKDDNFVNFLSSLCKILKSLLSFKEEEVYKEEVIQNFRLSKSTLIFFNFLIMSSFNTSQIVREEMNTCEKREYSDLKIVLLPYIQKIHNILISQENIKPDGIKKLLTEVLIHCALAFLSAVEVKYLEKQEEGTITRKNEISSLLKIIFAFVDCKEGKLILLKYNGIEILVNILMKSSLSSVAASNLLLTLFDDEDIIRDQLVKFKTKFLVNLVKNYIYPTKKNDLTLQTARFFEILKNNTSKKQNRVNEKDLLNFLSSFENLFIILEKLKKINANYEILDKAFLEHLVTFESILNMNLSNKTEILKKKAAKEADGVTIELISFNNVMLSGEEMNEIFEKLEFISLNLKSILK</sequence>
<protein>
    <submittedName>
        <fullName evidence="2">Uncharacterized protein</fullName>
    </submittedName>
</protein>
<gene>
    <name evidence="2" type="ORF">HK099_002458</name>
</gene>
<dbReference type="EMBL" id="JADGJW010000181">
    <property type="protein sequence ID" value="KAJ3222308.1"/>
    <property type="molecule type" value="Genomic_DNA"/>
</dbReference>
<comment type="caution">
    <text evidence="2">The sequence shown here is derived from an EMBL/GenBank/DDBJ whole genome shotgun (WGS) entry which is preliminary data.</text>
</comment>
<feature type="coiled-coil region" evidence="1">
    <location>
        <begin position="300"/>
        <end position="348"/>
    </location>
</feature>
<accession>A0AAD5U2X5</accession>